<accession>A0A9P9E4L0</accession>
<keyword evidence="3" id="KW-1185">Reference proteome</keyword>
<sequence length="129" mass="14738">MGLSLSFCVYVYVLVHTFIAYLFTHFPIYHFNISNIIISCTQARTHLHTHVIQPRKTRPLLKISVLGGKEGETCIYESSSNGGKHIVRSPKSFFTVSFSTFNCFFLLCISLSWTETLVYTHPFHSSDII</sequence>
<evidence type="ECO:0000313" key="2">
    <source>
        <dbReference type="EMBL" id="KAH7130627.1"/>
    </source>
</evidence>
<gene>
    <name evidence="2" type="ORF">B0J11DRAFT_257254</name>
</gene>
<feature type="transmembrane region" description="Helical" evidence="1">
    <location>
        <begin position="93"/>
        <end position="113"/>
    </location>
</feature>
<keyword evidence="1" id="KW-0472">Membrane</keyword>
<evidence type="ECO:0000313" key="3">
    <source>
        <dbReference type="Proteomes" id="UP000700596"/>
    </source>
</evidence>
<name>A0A9P9E4L0_9PLEO</name>
<proteinExistence type="predicted"/>
<keyword evidence="1" id="KW-1133">Transmembrane helix</keyword>
<dbReference type="AlphaFoldDB" id="A0A9P9E4L0"/>
<evidence type="ECO:0000256" key="1">
    <source>
        <dbReference type="SAM" id="Phobius"/>
    </source>
</evidence>
<dbReference type="Proteomes" id="UP000700596">
    <property type="component" value="Unassembled WGS sequence"/>
</dbReference>
<feature type="transmembrane region" description="Helical" evidence="1">
    <location>
        <begin position="6"/>
        <end position="24"/>
    </location>
</feature>
<dbReference type="EMBL" id="JAGMWT010000004">
    <property type="protein sequence ID" value="KAH7130627.1"/>
    <property type="molecule type" value="Genomic_DNA"/>
</dbReference>
<reference evidence="2" key="1">
    <citation type="journal article" date="2021" name="Nat. Commun.">
        <title>Genetic determinants of endophytism in the Arabidopsis root mycobiome.</title>
        <authorList>
            <person name="Mesny F."/>
            <person name="Miyauchi S."/>
            <person name="Thiergart T."/>
            <person name="Pickel B."/>
            <person name="Atanasova L."/>
            <person name="Karlsson M."/>
            <person name="Huettel B."/>
            <person name="Barry K.W."/>
            <person name="Haridas S."/>
            <person name="Chen C."/>
            <person name="Bauer D."/>
            <person name="Andreopoulos W."/>
            <person name="Pangilinan J."/>
            <person name="LaButti K."/>
            <person name="Riley R."/>
            <person name="Lipzen A."/>
            <person name="Clum A."/>
            <person name="Drula E."/>
            <person name="Henrissat B."/>
            <person name="Kohler A."/>
            <person name="Grigoriev I.V."/>
            <person name="Martin F.M."/>
            <person name="Hacquard S."/>
        </authorList>
    </citation>
    <scope>NUCLEOTIDE SEQUENCE</scope>
    <source>
        <strain evidence="2">MPI-CAGE-CH-0243</strain>
    </source>
</reference>
<organism evidence="2 3">
    <name type="scientific">Dendryphion nanum</name>
    <dbReference type="NCBI Taxonomy" id="256645"/>
    <lineage>
        <taxon>Eukaryota</taxon>
        <taxon>Fungi</taxon>
        <taxon>Dikarya</taxon>
        <taxon>Ascomycota</taxon>
        <taxon>Pezizomycotina</taxon>
        <taxon>Dothideomycetes</taxon>
        <taxon>Pleosporomycetidae</taxon>
        <taxon>Pleosporales</taxon>
        <taxon>Torulaceae</taxon>
        <taxon>Dendryphion</taxon>
    </lineage>
</organism>
<comment type="caution">
    <text evidence="2">The sequence shown here is derived from an EMBL/GenBank/DDBJ whole genome shotgun (WGS) entry which is preliminary data.</text>
</comment>
<protein>
    <submittedName>
        <fullName evidence="2">Uncharacterized protein</fullName>
    </submittedName>
</protein>
<keyword evidence="1" id="KW-0812">Transmembrane</keyword>